<keyword evidence="1" id="KW-0808">Transferase</keyword>
<dbReference type="Gene3D" id="3.40.50.10540">
    <property type="entry name" value="Crotonobetainyl-coa:carnitine coa-transferase, domain 1"/>
    <property type="match status" value="1"/>
</dbReference>
<dbReference type="PANTHER" id="PTHR48228">
    <property type="entry name" value="SUCCINYL-COA--D-CITRAMALATE COA-TRANSFERASE"/>
    <property type="match status" value="1"/>
</dbReference>
<dbReference type="InterPro" id="IPR023606">
    <property type="entry name" value="CoA-Trfase_III_dom_1_sf"/>
</dbReference>
<dbReference type="InterPro" id="IPR003673">
    <property type="entry name" value="CoA-Trfase_fam_III"/>
</dbReference>
<dbReference type="Gene3D" id="3.30.1540.10">
    <property type="entry name" value="formyl-coa transferase, domain 3"/>
    <property type="match status" value="1"/>
</dbReference>
<dbReference type="GO" id="GO:0016740">
    <property type="term" value="F:transferase activity"/>
    <property type="evidence" value="ECO:0007669"/>
    <property type="project" value="UniProtKB-KW"/>
</dbReference>
<dbReference type="RefSeq" id="WP_168510621.1">
    <property type="nucleotide sequence ID" value="NZ_JAAXLS010000001.1"/>
</dbReference>
<evidence type="ECO:0000313" key="1">
    <source>
        <dbReference type="EMBL" id="NKQ51596.1"/>
    </source>
</evidence>
<evidence type="ECO:0000313" key="2">
    <source>
        <dbReference type="Proteomes" id="UP000715441"/>
    </source>
</evidence>
<dbReference type="SUPFAM" id="SSF89796">
    <property type="entry name" value="CoA-transferase family III (CaiB/BaiF)"/>
    <property type="match status" value="1"/>
</dbReference>
<protein>
    <submittedName>
        <fullName evidence="1">CoA transferase</fullName>
    </submittedName>
</protein>
<gene>
    <name evidence="1" type="ORF">HFP15_01730</name>
</gene>
<keyword evidence="2" id="KW-1185">Reference proteome</keyword>
<dbReference type="PANTHER" id="PTHR48228:SF2">
    <property type="entry name" value="E-CINNAMOYL-COA:R-PHENYLLACTATE COA TRANSFERASE LARGE SUBUNIT"/>
    <property type="match status" value="1"/>
</dbReference>
<comment type="caution">
    <text evidence="1">The sequence shown here is derived from an EMBL/GenBank/DDBJ whole genome shotgun (WGS) entry which is preliminary data.</text>
</comment>
<organism evidence="1 2">
    <name type="scientific">Amycolatopsis acididurans</name>
    <dbReference type="NCBI Taxonomy" id="2724524"/>
    <lineage>
        <taxon>Bacteria</taxon>
        <taxon>Bacillati</taxon>
        <taxon>Actinomycetota</taxon>
        <taxon>Actinomycetes</taxon>
        <taxon>Pseudonocardiales</taxon>
        <taxon>Pseudonocardiaceae</taxon>
        <taxon>Amycolatopsis</taxon>
    </lineage>
</organism>
<reference evidence="1 2" key="1">
    <citation type="submission" date="2020-04" db="EMBL/GenBank/DDBJ databases">
        <title>Novel species.</title>
        <authorList>
            <person name="Teo W.F.A."/>
            <person name="Lipun K."/>
            <person name="Srisuk N."/>
            <person name="Duangmal K."/>
        </authorList>
    </citation>
    <scope>NUCLEOTIDE SEQUENCE [LARGE SCALE GENOMIC DNA]</scope>
    <source>
        <strain evidence="1 2">K13G38</strain>
    </source>
</reference>
<name>A0ABX1IWM1_9PSEU</name>
<dbReference type="InterPro" id="IPR044855">
    <property type="entry name" value="CoA-Trfase_III_dom3_sf"/>
</dbReference>
<accession>A0ABX1IWM1</accession>
<dbReference type="Proteomes" id="UP000715441">
    <property type="component" value="Unassembled WGS sequence"/>
</dbReference>
<dbReference type="Pfam" id="PF02515">
    <property type="entry name" value="CoA_transf_3"/>
    <property type="match status" value="1"/>
</dbReference>
<sequence length="410" mass="43610">MVKPMQGVRVLEVAQFTFVPSAGAVLADWGAEVIKIEHAEKGDAQRGLVKALGHDVISQGSSFAPIMEGPNRGKRSLGLALEKDEAKGVLRELVRRSDVFLTNFLPGARAKLGIDVEDIRKINPDIIYTLGTGFGHSGPEADKGGYDMTAFWARGGSGDSSTPPGAQWLTPMPTGAYGDSIGGMTIACGICAALFSRAQTGHAATVDVSLLGVGAWATQLNVNLALMAGGPLPKFPPGKRAPTGNPLTSTYVTADDRWLVLNMLQPGRYWPEFCRVVGRPELIDDPRFDSAETLMANAGEAAEIVADIISGRTKDEWTAAFAGMEGQWSVVQDTWEVGNDESLTAIGQIAALTDAEGVPRKLVGTPVQFDREPASLTRAPQFAEHTDDILRELGLSDEELLNLKISGAVT</sequence>
<dbReference type="EMBL" id="JAAXLS010000001">
    <property type="protein sequence ID" value="NKQ51596.1"/>
    <property type="molecule type" value="Genomic_DNA"/>
</dbReference>
<dbReference type="InterPro" id="IPR050509">
    <property type="entry name" value="CoA-transferase_III"/>
</dbReference>
<proteinExistence type="predicted"/>